<organism evidence="3 4">
    <name type="scientific">Nakamurella leprariae</name>
    <dbReference type="NCBI Taxonomy" id="2803911"/>
    <lineage>
        <taxon>Bacteria</taxon>
        <taxon>Bacillati</taxon>
        <taxon>Actinomycetota</taxon>
        <taxon>Actinomycetes</taxon>
        <taxon>Nakamurellales</taxon>
        <taxon>Nakamurellaceae</taxon>
        <taxon>Nakamurella</taxon>
    </lineage>
</organism>
<keyword evidence="4" id="KW-1185">Reference proteome</keyword>
<feature type="compositionally biased region" description="Pro residues" evidence="1">
    <location>
        <begin position="125"/>
        <end position="142"/>
    </location>
</feature>
<gene>
    <name evidence="3" type="ORF">JL106_19595</name>
</gene>
<protein>
    <submittedName>
        <fullName evidence="3">Discoidin domain-containing protein</fullName>
    </submittedName>
</protein>
<keyword evidence="2" id="KW-0472">Membrane</keyword>
<evidence type="ECO:0000313" key="3">
    <source>
        <dbReference type="EMBL" id="MBM9469497.1"/>
    </source>
</evidence>
<dbReference type="EMBL" id="JAERWK010000027">
    <property type="protein sequence ID" value="MBM9469497.1"/>
    <property type="molecule type" value="Genomic_DNA"/>
</dbReference>
<dbReference type="InterPro" id="IPR057561">
    <property type="entry name" value="NADase_transloc"/>
</dbReference>
<keyword evidence="2" id="KW-1133">Transmembrane helix</keyword>
<feature type="compositionally biased region" description="Low complexity" evidence="1">
    <location>
        <begin position="54"/>
        <end position="86"/>
    </location>
</feature>
<reference evidence="3" key="1">
    <citation type="submission" date="2021-01" db="EMBL/GenBank/DDBJ databases">
        <title>YIM 132084 draft genome.</title>
        <authorList>
            <person name="An D."/>
        </authorList>
    </citation>
    <scope>NUCLEOTIDE SEQUENCE</scope>
    <source>
        <strain evidence="3">YIM 132084</strain>
    </source>
</reference>
<dbReference type="SUPFAM" id="SSF49785">
    <property type="entry name" value="Galactose-binding domain-like"/>
    <property type="match status" value="1"/>
</dbReference>
<feature type="compositionally biased region" description="Acidic residues" evidence="1">
    <location>
        <begin position="217"/>
        <end position="229"/>
    </location>
</feature>
<name>A0A939C3W9_9ACTN</name>
<feature type="compositionally biased region" description="Pro residues" evidence="1">
    <location>
        <begin position="38"/>
        <end position="48"/>
    </location>
</feature>
<dbReference type="RefSeq" id="WP_205262460.1">
    <property type="nucleotide sequence ID" value="NZ_JAERWK010000027.1"/>
</dbReference>
<evidence type="ECO:0000313" key="4">
    <source>
        <dbReference type="Proteomes" id="UP000663792"/>
    </source>
</evidence>
<feature type="transmembrane region" description="Helical" evidence="2">
    <location>
        <begin position="156"/>
        <end position="177"/>
    </location>
</feature>
<keyword evidence="2" id="KW-0812">Transmembrane</keyword>
<sequence>MSVPCPVCSRPTSDGTVCLHCGAINAPTSPPAGGATPAPDPTGDPGPDGPITEPVPVVGGASGAVPAAAWTTAPAEPGAADAGPTDAEVRADPDPDVRDEDATTVLPATAGIGGPGVVVGAPPTVTPPPATPPIATPPPGTVPDPARRRRRATATAVALGALAALIIAGAWLGGYWFGGRDDSGSSTLADRSTTADVAAGSGGTSTVPPPDRPPNDPGDDSFPTDDDGSSDTALPTLPFDPVPVDGTATCTAPQGMDSAGVPQTYDPANAFDGLPDTAWRCQGDGVGQTLTVDFGAPVTLTEVGIIPGYDKIDEVDGSDRFVQGRTVLRVQWEFDDGTVVEATPAGQRDLQWTPVSTTTSTARMTVLETAPGRTITDDTGAQWAAVDTMAVSEVAFRGLE</sequence>
<evidence type="ECO:0000256" key="2">
    <source>
        <dbReference type="SAM" id="Phobius"/>
    </source>
</evidence>
<dbReference type="AlphaFoldDB" id="A0A939C3W9"/>
<feature type="region of interest" description="Disordered" evidence="1">
    <location>
        <begin position="23"/>
        <end position="100"/>
    </location>
</feature>
<proteinExistence type="predicted"/>
<dbReference type="Proteomes" id="UP000663792">
    <property type="component" value="Unassembled WGS sequence"/>
</dbReference>
<dbReference type="Gene3D" id="2.60.120.260">
    <property type="entry name" value="Galactose-binding domain-like"/>
    <property type="match status" value="1"/>
</dbReference>
<feature type="region of interest" description="Disordered" evidence="1">
    <location>
        <begin position="125"/>
        <end position="149"/>
    </location>
</feature>
<dbReference type="InterPro" id="IPR008979">
    <property type="entry name" value="Galactose-bd-like_sf"/>
</dbReference>
<feature type="compositionally biased region" description="Pro residues" evidence="1">
    <location>
        <begin position="207"/>
        <end position="216"/>
    </location>
</feature>
<feature type="compositionally biased region" description="Polar residues" evidence="1">
    <location>
        <begin position="184"/>
        <end position="195"/>
    </location>
</feature>
<feature type="region of interest" description="Disordered" evidence="1">
    <location>
        <begin position="184"/>
        <end position="249"/>
    </location>
</feature>
<evidence type="ECO:0000256" key="1">
    <source>
        <dbReference type="SAM" id="MobiDB-lite"/>
    </source>
</evidence>
<comment type="caution">
    <text evidence="3">The sequence shown here is derived from an EMBL/GenBank/DDBJ whole genome shotgun (WGS) entry which is preliminary data.</text>
</comment>
<accession>A0A939C3W9</accession>
<feature type="compositionally biased region" description="Basic and acidic residues" evidence="1">
    <location>
        <begin position="87"/>
        <end position="96"/>
    </location>
</feature>
<dbReference type="NCBIfam" id="NF047619">
    <property type="entry name" value="NADase_discoid"/>
    <property type="match status" value="1"/>
</dbReference>